<dbReference type="Gene3D" id="3.40.33.10">
    <property type="entry name" value="CAP"/>
    <property type="match status" value="1"/>
</dbReference>
<feature type="domain" description="SCP" evidence="3">
    <location>
        <begin position="138"/>
        <end position="250"/>
    </location>
</feature>
<feature type="compositionally biased region" description="Low complexity" evidence="1">
    <location>
        <begin position="114"/>
        <end position="127"/>
    </location>
</feature>
<dbReference type="EMBL" id="JAMQJZ010000008">
    <property type="protein sequence ID" value="MDC3421017.1"/>
    <property type="molecule type" value="Genomic_DNA"/>
</dbReference>
<dbReference type="NCBIfam" id="TIGR02909">
    <property type="entry name" value="spore_YkwD"/>
    <property type="match status" value="1"/>
</dbReference>
<dbReference type="Proteomes" id="UP001145072">
    <property type="component" value="Unassembled WGS sequence"/>
</dbReference>
<dbReference type="Pfam" id="PF00188">
    <property type="entry name" value="CAP"/>
    <property type="match status" value="1"/>
</dbReference>
<reference evidence="4" key="1">
    <citation type="submission" date="2022-06" db="EMBL/GenBank/DDBJ databases">
        <title>Aquibacillus sp. a new bacterium isolated from soil saline samples.</title>
        <authorList>
            <person name="Galisteo C."/>
            <person name="De La Haba R."/>
            <person name="Sanchez-Porro C."/>
            <person name="Ventosa A."/>
        </authorList>
    </citation>
    <scope>NUCLEOTIDE SEQUENCE</scope>
    <source>
        <strain evidence="4">JCM 12387</strain>
    </source>
</reference>
<dbReference type="SUPFAM" id="SSF55797">
    <property type="entry name" value="PR-1-like"/>
    <property type="match status" value="1"/>
</dbReference>
<feature type="chain" id="PRO_5040739051" evidence="2">
    <location>
        <begin position="20"/>
        <end position="253"/>
    </location>
</feature>
<organism evidence="4 5">
    <name type="scientific">Aquibacillus koreensis</name>
    <dbReference type="NCBI Taxonomy" id="279446"/>
    <lineage>
        <taxon>Bacteria</taxon>
        <taxon>Bacillati</taxon>
        <taxon>Bacillota</taxon>
        <taxon>Bacilli</taxon>
        <taxon>Bacillales</taxon>
        <taxon>Bacillaceae</taxon>
        <taxon>Aquibacillus</taxon>
    </lineage>
</organism>
<gene>
    <name evidence="4" type="ORF">NC661_11610</name>
</gene>
<dbReference type="PANTHER" id="PTHR31157:SF1">
    <property type="entry name" value="SCP DOMAIN-CONTAINING PROTEIN"/>
    <property type="match status" value="1"/>
</dbReference>
<evidence type="ECO:0000256" key="2">
    <source>
        <dbReference type="SAM" id="SignalP"/>
    </source>
</evidence>
<evidence type="ECO:0000313" key="4">
    <source>
        <dbReference type="EMBL" id="MDC3421017.1"/>
    </source>
</evidence>
<dbReference type="PANTHER" id="PTHR31157">
    <property type="entry name" value="SCP DOMAIN-CONTAINING PROTEIN"/>
    <property type="match status" value="1"/>
</dbReference>
<dbReference type="InterPro" id="IPR014044">
    <property type="entry name" value="CAP_dom"/>
</dbReference>
<name>A0A9X3WJ68_9BACI</name>
<evidence type="ECO:0000256" key="1">
    <source>
        <dbReference type="SAM" id="MobiDB-lite"/>
    </source>
</evidence>
<feature type="region of interest" description="Disordered" evidence="1">
    <location>
        <begin position="32"/>
        <end position="127"/>
    </location>
</feature>
<comment type="caution">
    <text evidence="4">The sequence shown here is derived from an EMBL/GenBank/DDBJ whole genome shotgun (WGS) entry which is preliminary data.</text>
</comment>
<evidence type="ECO:0000259" key="3">
    <source>
        <dbReference type="Pfam" id="PF00188"/>
    </source>
</evidence>
<feature type="compositionally biased region" description="Polar residues" evidence="1">
    <location>
        <begin position="40"/>
        <end position="52"/>
    </location>
</feature>
<dbReference type="RefSeq" id="WP_259867577.1">
    <property type="nucleotide sequence ID" value="NZ_JAMQJZ010000008.1"/>
</dbReference>
<keyword evidence="2" id="KW-0732">Signal</keyword>
<dbReference type="AlphaFoldDB" id="A0A9X3WJ68"/>
<keyword evidence="5" id="KW-1185">Reference proteome</keyword>
<dbReference type="CDD" id="cd05379">
    <property type="entry name" value="CAP_bacterial"/>
    <property type="match status" value="1"/>
</dbReference>
<feature type="compositionally biased region" description="Basic and acidic residues" evidence="1">
    <location>
        <begin position="53"/>
        <end position="72"/>
    </location>
</feature>
<evidence type="ECO:0000313" key="5">
    <source>
        <dbReference type="Proteomes" id="UP001145072"/>
    </source>
</evidence>
<dbReference type="InterPro" id="IPR035940">
    <property type="entry name" value="CAP_sf"/>
</dbReference>
<dbReference type="InterPro" id="IPR014258">
    <property type="entry name" value="CAP_domain_YkwD-like"/>
</dbReference>
<accession>A0A9X3WJ68</accession>
<feature type="signal peptide" evidence="2">
    <location>
        <begin position="1"/>
        <end position="19"/>
    </location>
</feature>
<proteinExistence type="predicted"/>
<feature type="compositionally biased region" description="Polar residues" evidence="1">
    <location>
        <begin position="100"/>
        <end position="113"/>
    </location>
</feature>
<protein>
    <submittedName>
        <fullName evidence="4">CAP domain-containing protein</fullName>
    </submittedName>
</protein>
<sequence length="253" mass="29000">MLKKYVGIAMFTLILFLGACNTNEQETGMDDWRQDIETPRQVNFETGQSYWTDKSEKRNEQPAENEDEKRYSGLEYNANTDNTNDKAHQPNHNQFKKRVPNQQANETQNGKQMNQANQNTDNNQNTTDMSDFQMQVVELTNQKRQENGLPPLSADQELTEVAQVKAKDMADNNYFSHTSPTYGSPFDMMNQFGIDYTSASENIAAGQTTPEEVVRGWMNSEGHRKNILSNKSTHIGVGFYENGNQWVQMFIQK</sequence>
<dbReference type="PROSITE" id="PS51257">
    <property type="entry name" value="PROKAR_LIPOPROTEIN"/>
    <property type="match status" value="1"/>
</dbReference>